<dbReference type="EMBL" id="CH476632">
    <property type="protein sequence ID" value="EDN93182.1"/>
    <property type="molecule type" value="Genomic_DNA"/>
</dbReference>
<dbReference type="KEGG" id="ssl:SS1G_09048"/>
<evidence type="ECO:0000313" key="2">
    <source>
        <dbReference type="EMBL" id="EDN93182.1"/>
    </source>
</evidence>
<keyword evidence="3" id="KW-1185">Reference proteome</keyword>
<proteinExistence type="predicted"/>
<feature type="region of interest" description="Disordered" evidence="1">
    <location>
        <begin position="1"/>
        <end position="20"/>
    </location>
</feature>
<protein>
    <submittedName>
        <fullName evidence="2">Uncharacterized protein</fullName>
    </submittedName>
</protein>
<dbReference type="GeneID" id="5486161"/>
<feature type="compositionally biased region" description="Basic and acidic residues" evidence="1">
    <location>
        <begin position="188"/>
        <end position="223"/>
    </location>
</feature>
<sequence>MERKNSEAGPSNNPLKVPAASFPTHNSPRVWFMTSALSPLCVRLIRLLLKHGDYVAAGLPPKEIEDDERCLEFKELINDYILMCCSSEDPQNDKPSIESVFPILPSESKDKLVMETVHALTAIGGHENPPARHIVGYEGIASVKEKLKIVSEEMEDFVEVSCAVDIYTKSAVSQAALAEPRSQRKRSVSIERRDSNNEEEKGEGGAEEERRSQGGVKEEVIERTEEETYLN</sequence>
<dbReference type="AlphaFoldDB" id="A7EUP0"/>
<dbReference type="RefSeq" id="XP_001590283.1">
    <property type="nucleotide sequence ID" value="XM_001590233.1"/>
</dbReference>
<name>A7EUP0_SCLS1</name>
<organism evidence="2 3">
    <name type="scientific">Sclerotinia sclerotiorum (strain ATCC 18683 / 1980 / Ss-1)</name>
    <name type="common">White mold</name>
    <name type="synonym">Whetzelinia sclerotiorum</name>
    <dbReference type="NCBI Taxonomy" id="665079"/>
    <lineage>
        <taxon>Eukaryota</taxon>
        <taxon>Fungi</taxon>
        <taxon>Dikarya</taxon>
        <taxon>Ascomycota</taxon>
        <taxon>Pezizomycotina</taxon>
        <taxon>Leotiomycetes</taxon>
        <taxon>Helotiales</taxon>
        <taxon>Sclerotiniaceae</taxon>
        <taxon>Sclerotinia</taxon>
    </lineage>
</organism>
<evidence type="ECO:0000256" key="1">
    <source>
        <dbReference type="SAM" id="MobiDB-lite"/>
    </source>
</evidence>
<dbReference type="InParanoid" id="A7EUP0"/>
<reference evidence="3" key="1">
    <citation type="journal article" date="2011" name="PLoS Genet.">
        <title>Genomic analysis of the necrotrophic fungal pathogens Sclerotinia sclerotiorum and Botrytis cinerea.</title>
        <authorList>
            <person name="Amselem J."/>
            <person name="Cuomo C.A."/>
            <person name="van Kan J.A."/>
            <person name="Viaud M."/>
            <person name="Benito E.P."/>
            <person name="Couloux A."/>
            <person name="Coutinho P.M."/>
            <person name="de Vries R.P."/>
            <person name="Dyer P.S."/>
            <person name="Fillinger S."/>
            <person name="Fournier E."/>
            <person name="Gout L."/>
            <person name="Hahn M."/>
            <person name="Kohn L."/>
            <person name="Lapalu N."/>
            <person name="Plummer K.M."/>
            <person name="Pradier J.M."/>
            <person name="Quevillon E."/>
            <person name="Sharon A."/>
            <person name="Simon A."/>
            <person name="ten Have A."/>
            <person name="Tudzynski B."/>
            <person name="Tudzynski P."/>
            <person name="Wincker P."/>
            <person name="Andrew M."/>
            <person name="Anthouard V."/>
            <person name="Beever R.E."/>
            <person name="Beffa R."/>
            <person name="Benoit I."/>
            <person name="Bouzid O."/>
            <person name="Brault B."/>
            <person name="Chen Z."/>
            <person name="Choquer M."/>
            <person name="Collemare J."/>
            <person name="Cotton P."/>
            <person name="Danchin E.G."/>
            <person name="Da Silva C."/>
            <person name="Gautier A."/>
            <person name="Giraud C."/>
            <person name="Giraud T."/>
            <person name="Gonzalez C."/>
            <person name="Grossetete S."/>
            <person name="Guldener U."/>
            <person name="Henrissat B."/>
            <person name="Howlett B.J."/>
            <person name="Kodira C."/>
            <person name="Kretschmer M."/>
            <person name="Lappartient A."/>
            <person name="Leroch M."/>
            <person name="Levis C."/>
            <person name="Mauceli E."/>
            <person name="Neuveglise C."/>
            <person name="Oeser B."/>
            <person name="Pearson M."/>
            <person name="Poulain J."/>
            <person name="Poussereau N."/>
            <person name="Quesneville H."/>
            <person name="Rascle C."/>
            <person name="Schumacher J."/>
            <person name="Segurens B."/>
            <person name="Sexton A."/>
            <person name="Silva E."/>
            <person name="Sirven C."/>
            <person name="Soanes D.M."/>
            <person name="Talbot N.J."/>
            <person name="Templeton M."/>
            <person name="Yandava C."/>
            <person name="Yarden O."/>
            <person name="Zeng Q."/>
            <person name="Rollins J.A."/>
            <person name="Lebrun M.H."/>
            <person name="Dickman M."/>
        </authorList>
    </citation>
    <scope>NUCLEOTIDE SEQUENCE [LARGE SCALE GENOMIC DNA]</scope>
    <source>
        <strain evidence="3">ATCC 18683 / 1980 / Ss-1</strain>
    </source>
</reference>
<feature type="region of interest" description="Disordered" evidence="1">
    <location>
        <begin position="175"/>
        <end position="231"/>
    </location>
</feature>
<evidence type="ECO:0000313" key="3">
    <source>
        <dbReference type="Proteomes" id="UP000001312"/>
    </source>
</evidence>
<accession>A7EUP0</accession>
<gene>
    <name evidence="2" type="ORF">SS1G_09048</name>
</gene>
<dbReference type="Proteomes" id="UP000001312">
    <property type="component" value="Unassembled WGS sequence"/>
</dbReference>